<reference evidence="1" key="1">
    <citation type="journal article" date="2020" name="Nature">
        <title>Giant virus diversity and host interactions through global metagenomics.</title>
        <authorList>
            <person name="Schulz F."/>
            <person name="Roux S."/>
            <person name="Paez-Espino D."/>
            <person name="Jungbluth S."/>
            <person name="Walsh D.A."/>
            <person name="Denef V.J."/>
            <person name="McMahon K.D."/>
            <person name="Konstantinidis K.T."/>
            <person name="Eloe-Fadrosh E.A."/>
            <person name="Kyrpides N.C."/>
            <person name="Woyke T."/>
        </authorList>
    </citation>
    <scope>NUCLEOTIDE SEQUENCE</scope>
    <source>
        <strain evidence="1">GVMAG-M-3300009161-34</strain>
    </source>
</reference>
<evidence type="ECO:0000313" key="1">
    <source>
        <dbReference type="EMBL" id="QHT32942.1"/>
    </source>
</evidence>
<proteinExistence type="predicted"/>
<protein>
    <submittedName>
        <fullName evidence="1">Uncharacterized protein</fullName>
    </submittedName>
</protein>
<dbReference type="AlphaFoldDB" id="A0A6C0EW11"/>
<sequence>MARPCRSNGVKVSVYSFIRMDMEGIVEEEETDIQVEGRMVTEEAFSIYFAFVNAGRP</sequence>
<accession>A0A6C0EW11</accession>
<dbReference type="EMBL" id="MN738956">
    <property type="protein sequence ID" value="QHT32942.1"/>
    <property type="molecule type" value="Genomic_DNA"/>
</dbReference>
<name>A0A6C0EW11_9ZZZZ</name>
<organism evidence="1">
    <name type="scientific">viral metagenome</name>
    <dbReference type="NCBI Taxonomy" id="1070528"/>
    <lineage>
        <taxon>unclassified sequences</taxon>
        <taxon>metagenomes</taxon>
        <taxon>organismal metagenomes</taxon>
    </lineage>
</organism>